<gene>
    <name evidence="1" type="ORF">Patl1_24502</name>
</gene>
<name>A0ACC0ZYM8_9ROSI</name>
<sequence length="254" mass="27841">MCTISSSHQFFSDISVPRNCKSAVMVEQDWLKTSYLANTNPNVLNEREHVPVVMEFGRHMGSCAPTENNDESGCTGNLFCNITGHNDCSTCPHGYTLNSSRNGDDKPMCDQVSTLSGSPGGPSNTSGIPGGAVGLSSAILSSVIGTLSISIGAQRLYEFKMEQNRLFEILDTRVSKDEKEQEIIKFADLTRRCLDSNGSNKPTMRRVATELAGIRVIDDGGDPPREYPIIHESKIKSLQMKIEKEEDDTAFQVE</sequence>
<evidence type="ECO:0000313" key="2">
    <source>
        <dbReference type="Proteomes" id="UP001164250"/>
    </source>
</evidence>
<reference evidence="2" key="1">
    <citation type="journal article" date="2023" name="G3 (Bethesda)">
        <title>Genome assembly and association tests identify interacting loci associated with vigor, precocity, and sex in interspecific pistachio rootstocks.</title>
        <authorList>
            <person name="Palmer W."/>
            <person name="Jacygrad E."/>
            <person name="Sagayaradj S."/>
            <person name="Cavanaugh K."/>
            <person name="Han R."/>
            <person name="Bertier L."/>
            <person name="Beede B."/>
            <person name="Kafkas S."/>
            <person name="Golino D."/>
            <person name="Preece J."/>
            <person name="Michelmore R."/>
        </authorList>
    </citation>
    <scope>NUCLEOTIDE SEQUENCE [LARGE SCALE GENOMIC DNA]</scope>
</reference>
<keyword evidence="2" id="KW-1185">Reference proteome</keyword>
<dbReference type="EMBL" id="CM047909">
    <property type="protein sequence ID" value="KAJ0079862.1"/>
    <property type="molecule type" value="Genomic_DNA"/>
</dbReference>
<protein>
    <submittedName>
        <fullName evidence="1">Uncharacterized protein</fullName>
    </submittedName>
</protein>
<comment type="caution">
    <text evidence="1">The sequence shown here is derived from an EMBL/GenBank/DDBJ whole genome shotgun (WGS) entry which is preliminary data.</text>
</comment>
<organism evidence="1 2">
    <name type="scientific">Pistacia atlantica</name>
    <dbReference type="NCBI Taxonomy" id="434234"/>
    <lineage>
        <taxon>Eukaryota</taxon>
        <taxon>Viridiplantae</taxon>
        <taxon>Streptophyta</taxon>
        <taxon>Embryophyta</taxon>
        <taxon>Tracheophyta</taxon>
        <taxon>Spermatophyta</taxon>
        <taxon>Magnoliopsida</taxon>
        <taxon>eudicotyledons</taxon>
        <taxon>Gunneridae</taxon>
        <taxon>Pentapetalae</taxon>
        <taxon>rosids</taxon>
        <taxon>malvids</taxon>
        <taxon>Sapindales</taxon>
        <taxon>Anacardiaceae</taxon>
        <taxon>Pistacia</taxon>
    </lineage>
</organism>
<dbReference type="Proteomes" id="UP001164250">
    <property type="component" value="Chromosome 13"/>
</dbReference>
<evidence type="ECO:0000313" key="1">
    <source>
        <dbReference type="EMBL" id="KAJ0079862.1"/>
    </source>
</evidence>
<proteinExistence type="predicted"/>
<accession>A0ACC0ZYM8</accession>